<evidence type="ECO:0000256" key="1">
    <source>
        <dbReference type="ARBA" id="ARBA00001962"/>
    </source>
</evidence>
<organism evidence="2 3">
    <name type="scientific">Haematococcus lacustris</name>
    <name type="common">Green alga</name>
    <name type="synonym">Haematococcus pluvialis</name>
    <dbReference type="NCBI Taxonomy" id="44745"/>
    <lineage>
        <taxon>Eukaryota</taxon>
        <taxon>Viridiplantae</taxon>
        <taxon>Chlorophyta</taxon>
        <taxon>core chlorophytes</taxon>
        <taxon>Chlorophyceae</taxon>
        <taxon>CS clade</taxon>
        <taxon>Chlamydomonadales</taxon>
        <taxon>Haematococcaceae</taxon>
        <taxon>Haematococcus</taxon>
    </lineage>
</organism>
<reference evidence="2 3" key="1">
    <citation type="submission" date="2020-02" db="EMBL/GenBank/DDBJ databases">
        <title>Draft genome sequence of Haematococcus lacustris strain NIES-144.</title>
        <authorList>
            <person name="Morimoto D."/>
            <person name="Nakagawa S."/>
            <person name="Yoshida T."/>
            <person name="Sawayama S."/>
        </authorList>
    </citation>
    <scope>NUCLEOTIDE SEQUENCE [LARGE SCALE GENOMIC DNA]</scope>
    <source>
        <strain evidence="2 3">NIES-144</strain>
    </source>
</reference>
<dbReference type="PANTHER" id="PTHR20883">
    <property type="entry name" value="PHYTANOYL-COA DIOXYGENASE DOMAIN CONTAINING 1"/>
    <property type="match status" value="1"/>
</dbReference>
<sequence>MSTVVDPVYYACLHDQDAQRAATSGEEIAMQLLGGEEVELDFDQILAKAPHSPGSTTPWHQDAAFWPASEGQAPDAGPSANCWLAVSEVPVEMPSSSPALPMLHTQTKWERAVLLPMSRGDVVVHREHVVHGSGPNVSSQWRASPLIAVEDLAARLIASGLQPNQTVSLAFENN</sequence>
<dbReference type="Pfam" id="PF05721">
    <property type="entry name" value="PhyH"/>
    <property type="match status" value="2"/>
</dbReference>
<dbReference type="Gene3D" id="2.60.120.620">
    <property type="entry name" value="q2cbj1_9rhob like domain"/>
    <property type="match status" value="1"/>
</dbReference>
<feature type="non-terminal residue" evidence="2">
    <location>
        <position position="1"/>
    </location>
</feature>
<accession>A0A699ZRR0</accession>
<dbReference type="AlphaFoldDB" id="A0A699ZRR0"/>
<comment type="caution">
    <text evidence="2">The sequence shown here is derived from an EMBL/GenBank/DDBJ whole genome shotgun (WGS) entry which is preliminary data.</text>
</comment>
<dbReference type="Proteomes" id="UP000485058">
    <property type="component" value="Unassembled WGS sequence"/>
</dbReference>
<keyword evidence="3" id="KW-1185">Reference proteome</keyword>
<feature type="non-terminal residue" evidence="2">
    <location>
        <position position="174"/>
    </location>
</feature>
<evidence type="ECO:0000313" key="2">
    <source>
        <dbReference type="EMBL" id="GFH25031.1"/>
    </source>
</evidence>
<proteinExistence type="predicted"/>
<dbReference type="EMBL" id="BLLF01002697">
    <property type="protein sequence ID" value="GFH25031.1"/>
    <property type="molecule type" value="Genomic_DNA"/>
</dbReference>
<dbReference type="InterPro" id="IPR008775">
    <property type="entry name" value="Phytyl_CoA_dOase-like"/>
</dbReference>
<evidence type="ECO:0000313" key="3">
    <source>
        <dbReference type="Proteomes" id="UP000485058"/>
    </source>
</evidence>
<protein>
    <submittedName>
        <fullName evidence="2">PhyH-domain-containing protein</fullName>
    </submittedName>
</protein>
<dbReference type="PANTHER" id="PTHR20883:SF46">
    <property type="entry name" value="PHYTANOYL-COA HYDROXYLASE"/>
    <property type="match status" value="1"/>
</dbReference>
<gene>
    <name evidence="2" type="ORF">HaLaN_22923</name>
</gene>
<dbReference type="SUPFAM" id="SSF51197">
    <property type="entry name" value="Clavaminate synthase-like"/>
    <property type="match status" value="1"/>
</dbReference>
<comment type="cofactor">
    <cofactor evidence="1">
        <name>Fe cation</name>
        <dbReference type="ChEBI" id="CHEBI:24875"/>
    </cofactor>
</comment>
<name>A0A699ZRR0_HAELA</name>